<dbReference type="RefSeq" id="WP_249603553.1">
    <property type="nucleotide sequence ID" value="NZ_JAKHSK010000063.1"/>
</dbReference>
<evidence type="ECO:0000313" key="2">
    <source>
        <dbReference type="Proteomes" id="UP001139521"/>
    </source>
</evidence>
<dbReference type="EMBL" id="JAKHSK010000063">
    <property type="protein sequence ID" value="MCL6220878.1"/>
    <property type="molecule type" value="Genomic_DNA"/>
</dbReference>
<protein>
    <submittedName>
        <fullName evidence="1">Uncharacterized protein</fullName>
    </submittedName>
</protein>
<gene>
    <name evidence="1" type="ORF">L1967_21520</name>
</gene>
<evidence type="ECO:0000313" key="1">
    <source>
        <dbReference type="EMBL" id="MCL6220878.1"/>
    </source>
</evidence>
<sequence>MKSKEFNQNKEQVVKDRMEVGTKEFNEFQAILLNKFKERTAERKKIIKRMALQFKMEDYL</sequence>
<dbReference type="Proteomes" id="UP001139521">
    <property type="component" value="Unassembled WGS sequence"/>
</dbReference>
<accession>A0A9X2CR43</accession>
<proteinExistence type="predicted"/>
<comment type="caution">
    <text evidence="1">The sequence shown here is derived from an EMBL/GenBank/DDBJ whole genome shotgun (WGS) entry which is preliminary data.</text>
</comment>
<organism evidence="1 2">
    <name type="scientific">Zunongwangia pacifica</name>
    <dbReference type="NCBI Taxonomy" id="2911062"/>
    <lineage>
        <taxon>Bacteria</taxon>
        <taxon>Pseudomonadati</taxon>
        <taxon>Bacteroidota</taxon>
        <taxon>Flavobacteriia</taxon>
        <taxon>Flavobacteriales</taxon>
        <taxon>Flavobacteriaceae</taxon>
        <taxon>Zunongwangia</taxon>
    </lineage>
</organism>
<name>A0A9X2CR43_9FLAO</name>
<dbReference type="AlphaFoldDB" id="A0A9X2CR43"/>
<reference evidence="1" key="1">
    <citation type="submission" date="2022-01" db="EMBL/GenBank/DDBJ databases">
        <title>Genome sequencing of Zunongwangia sp. M21534 genome.</title>
        <authorList>
            <person name="Chen Y."/>
            <person name="Dong C."/>
            <person name="Shao Z."/>
        </authorList>
    </citation>
    <scope>NUCLEOTIDE SEQUENCE</scope>
    <source>
        <strain evidence="1">MCCC M21534</strain>
    </source>
</reference>
<keyword evidence="2" id="KW-1185">Reference proteome</keyword>